<dbReference type="PROSITE" id="PS50109">
    <property type="entry name" value="HIS_KIN"/>
    <property type="match status" value="1"/>
</dbReference>
<dbReference type="RefSeq" id="WP_089754526.1">
    <property type="nucleotide sequence ID" value="NZ_FOOG01000058.1"/>
</dbReference>
<sequence>MGTRFRVSLQTKILGLVITLIVGIIIILAGIFAFWEKQETEEKMGQLALQAATTLSFMPTIQEAFNREDPSEIIQPIALSIQEEVGAEFVVVGNKDSVRYAHPDPWKIGERMVGGDNARALKSGEYYISKAEGTLGPSLRGKAPIISEDGEIIGIVSVGFLIKDINSAIWAKLVDITGISVVVLLIGTAGSYVLARSIRKDTFGLEPYQISSLYRDREAVLSSVREGIIAIDDAGKVKMINQSAMRILNIETATENKPITEVFPNTQMLRVLHSGLQEKDQEMILKDRVIIVNRTPILEDEQVVGVVASFRDKTEVREMVNALSEVKRYSEDLCSQTHEFTNKMYVLLGLLQLGNYKEAIDLIESEFETTQSQNRILSDQIEDETVQAILLGKISKASEQKINFSIDPDTSLEIIPDHINRSKLVTILGNLIDNAFEAVEGQSVKEVDFFATDVGNEIVFEITDSGPGISESVMPYLFMRGFSTKQGAQRGFGLANVNEIVKELGGTLEISESDTNGTIFSIFLPKKGGRLS</sequence>
<keyword evidence="12" id="KW-0902">Two-component regulatory system</keyword>
<dbReference type="InterPro" id="IPR033463">
    <property type="entry name" value="sCache_3"/>
</dbReference>
<dbReference type="FunFam" id="3.30.450.20:FF:000018">
    <property type="entry name" value="Sensor histidine kinase DcuS"/>
    <property type="match status" value="1"/>
</dbReference>
<dbReference type="Pfam" id="PF14689">
    <property type="entry name" value="SPOB_a"/>
    <property type="match status" value="1"/>
</dbReference>
<organism evidence="16 17">
    <name type="scientific">Halobacillus alkaliphilus</name>
    <dbReference type="NCBI Taxonomy" id="396056"/>
    <lineage>
        <taxon>Bacteria</taxon>
        <taxon>Bacillati</taxon>
        <taxon>Bacillota</taxon>
        <taxon>Bacilli</taxon>
        <taxon>Bacillales</taxon>
        <taxon>Bacillaceae</taxon>
        <taxon>Halobacillus</taxon>
    </lineage>
</organism>
<dbReference type="InterPro" id="IPR005467">
    <property type="entry name" value="His_kinase_dom"/>
</dbReference>
<evidence type="ECO:0000256" key="14">
    <source>
        <dbReference type="SAM" id="Phobius"/>
    </source>
</evidence>
<reference evidence="17" key="1">
    <citation type="submission" date="2016-10" db="EMBL/GenBank/DDBJ databases">
        <authorList>
            <person name="Varghese N."/>
            <person name="Submissions S."/>
        </authorList>
    </citation>
    <scope>NUCLEOTIDE SEQUENCE [LARGE SCALE GENOMIC DNA]</scope>
    <source>
        <strain evidence="17">FP5</strain>
    </source>
</reference>
<dbReference type="SUPFAM" id="SSF55874">
    <property type="entry name" value="ATPase domain of HSP90 chaperone/DNA topoisomerase II/histidine kinase"/>
    <property type="match status" value="1"/>
</dbReference>
<dbReference type="GO" id="GO:0005524">
    <property type="term" value="F:ATP binding"/>
    <property type="evidence" value="ECO:0007669"/>
    <property type="project" value="UniProtKB-KW"/>
</dbReference>
<dbReference type="GO" id="GO:0000155">
    <property type="term" value="F:phosphorelay sensor kinase activity"/>
    <property type="evidence" value="ECO:0007669"/>
    <property type="project" value="InterPro"/>
</dbReference>
<comment type="catalytic activity">
    <reaction evidence="1">
        <text>ATP + protein L-histidine = ADP + protein N-phospho-L-histidine.</text>
        <dbReference type="EC" id="2.7.13.3"/>
    </reaction>
</comment>
<evidence type="ECO:0000256" key="1">
    <source>
        <dbReference type="ARBA" id="ARBA00000085"/>
    </source>
</evidence>
<dbReference type="InterPro" id="IPR039506">
    <property type="entry name" value="SPOB_a"/>
</dbReference>
<dbReference type="SUPFAM" id="SSF55785">
    <property type="entry name" value="PYP-like sensor domain (PAS domain)"/>
    <property type="match status" value="1"/>
</dbReference>
<dbReference type="EMBL" id="FOOG01000058">
    <property type="protein sequence ID" value="SFG57359.1"/>
    <property type="molecule type" value="Genomic_DNA"/>
</dbReference>
<proteinExistence type="predicted"/>
<keyword evidence="4" id="KW-1003">Cell membrane</keyword>
<dbReference type="PRINTS" id="PR00344">
    <property type="entry name" value="BCTRLSENSOR"/>
</dbReference>
<evidence type="ECO:0000313" key="16">
    <source>
        <dbReference type="EMBL" id="SFG57359.1"/>
    </source>
</evidence>
<evidence type="ECO:0000256" key="13">
    <source>
        <dbReference type="ARBA" id="ARBA00023136"/>
    </source>
</evidence>
<dbReference type="SUPFAM" id="SSF103190">
    <property type="entry name" value="Sensory domain-like"/>
    <property type="match status" value="1"/>
</dbReference>
<evidence type="ECO:0000256" key="5">
    <source>
        <dbReference type="ARBA" id="ARBA00022553"/>
    </source>
</evidence>
<evidence type="ECO:0000313" key="17">
    <source>
        <dbReference type="Proteomes" id="UP000198897"/>
    </source>
</evidence>
<evidence type="ECO:0000256" key="4">
    <source>
        <dbReference type="ARBA" id="ARBA00022475"/>
    </source>
</evidence>
<dbReference type="Pfam" id="PF17203">
    <property type="entry name" value="sCache_3_2"/>
    <property type="match status" value="1"/>
</dbReference>
<gene>
    <name evidence="16" type="ORF">SAMN05216353_1583</name>
</gene>
<evidence type="ECO:0000256" key="11">
    <source>
        <dbReference type="ARBA" id="ARBA00022989"/>
    </source>
</evidence>
<dbReference type="Proteomes" id="UP000198897">
    <property type="component" value="Unassembled WGS sequence"/>
</dbReference>
<evidence type="ECO:0000256" key="10">
    <source>
        <dbReference type="ARBA" id="ARBA00022840"/>
    </source>
</evidence>
<keyword evidence="7 14" id="KW-0812">Transmembrane</keyword>
<dbReference type="InterPro" id="IPR029151">
    <property type="entry name" value="Sensor-like_sf"/>
</dbReference>
<protein>
    <recommendedName>
        <fullName evidence="3">histidine kinase</fullName>
        <ecNumber evidence="3">2.7.13.3</ecNumber>
    </recommendedName>
</protein>
<keyword evidence="5" id="KW-0597">Phosphoprotein</keyword>
<evidence type="ECO:0000256" key="3">
    <source>
        <dbReference type="ARBA" id="ARBA00012438"/>
    </source>
</evidence>
<evidence type="ECO:0000259" key="15">
    <source>
        <dbReference type="PROSITE" id="PS50109"/>
    </source>
</evidence>
<dbReference type="SUPFAM" id="SSF55890">
    <property type="entry name" value="Sporulation response regulatory protein Spo0B"/>
    <property type="match status" value="1"/>
</dbReference>
<dbReference type="InterPro" id="IPR004358">
    <property type="entry name" value="Sig_transdc_His_kin-like_C"/>
</dbReference>
<accession>A0A1I2SZR3</accession>
<dbReference type="GO" id="GO:0005886">
    <property type="term" value="C:plasma membrane"/>
    <property type="evidence" value="ECO:0007669"/>
    <property type="project" value="UniProtKB-SubCell"/>
</dbReference>
<dbReference type="OrthoDB" id="9792686at2"/>
<dbReference type="InterPro" id="IPR003594">
    <property type="entry name" value="HATPase_dom"/>
</dbReference>
<dbReference type="Gene3D" id="1.10.287.130">
    <property type="match status" value="1"/>
</dbReference>
<dbReference type="Gene3D" id="3.30.565.10">
    <property type="entry name" value="Histidine kinase-like ATPase, C-terminal domain"/>
    <property type="match status" value="1"/>
</dbReference>
<keyword evidence="10" id="KW-0067">ATP-binding</keyword>
<feature type="domain" description="Histidine kinase" evidence="15">
    <location>
        <begin position="335"/>
        <end position="528"/>
    </location>
</feature>
<keyword evidence="11 14" id="KW-1133">Transmembrane helix</keyword>
<dbReference type="InterPro" id="IPR016120">
    <property type="entry name" value="Sig_transdc_His_kin_SpoOB"/>
</dbReference>
<evidence type="ECO:0000256" key="12">
    <source>
        <dbReference type="ARBA" id="ARBA00023012"/>
    </source>
</evidence>
<dbReference type="PANTHER" id="PTHR43547:SF3">
    <property type="entry name" value="SENSOR PROTEIN CITS"/>
    <property type="match status" value="1"/>
</dbReference>
<evidence type="ECO:0000256" key="6">
    <source>
        <dbReference type="ARBA" id="ARBA00022679"/>
    </source>
</evidence>
<evidence type="ECO:0000256" key="9">
    <source>
        <dbReference type="ARBA" id="ARBA00022777"/>
    </source>
</evidence>
<dbReference type="Pfam" id="PF02518">
    <property type="entry name" value="HATPase_c"/>
    <property type="match status" value="1"/>
</dbReference>
<dbReference type="AlphaFoldDB" id="A0A1I2SZR3"/>
<evidence type="ECO:0000256" key="8">
    <source>
        <dbReference type="ARBA" id="ARBA00022741"/>
    </source>
</evidence>
<keyword evidence="17" id="KW-1185">Reference proteome</keyword>
<dbReference type="PANTHER" id="PTHR43547">
    <property type="entry name" value="TWO-COMPONENT HISTIDINE KINASE"/>
    <property type="match status" value="1"/>
</dbReference>
<comment type="subcellular location">
    <subcellularLocation>
        <location evidence="2">Cell membrane</location>
        <topology evidence="2">Multi-pass membrane protein</topology>
    </subcellularLocation>
</comment>
<dbReference type="Gene3D" id="3.30.450.20">
    <property type="entry name" value="PAS domain"/>
    <property type="match status" value="2"/>
</dbReference>
<name>A0A1I2SZR3_9BACI</name>
<keyword evidence="13 14" id="KW-0472">Membrane</keyword>
<keyword evidence="9 16" id="KW-0418">Kinase</keyword>
<feature type="transmembrane region" description="Helical" evidence="14">
    <location>
        <begin position="13"/>
        <end position="35"/>
    </location>
</feature>
<dbReference type="SMART" id="SM00387">
    <property type="entry name" value="HATPase_c"/>
    <property type="match status" value="1"/>
</dbReference>
<dbReference type="InterPro" id="IPR036890">
    <property type="entry name" value="HATPase_C_sf"/>
</dbReference>
<keyword evidence="6" id="KW-0808">Transferase</keyword>
<dbReference type="InterPro" id="IPR035965">
    <property type="entry name" value="PAS-like_dom_sf"/>
</dbReference>
<keyword evidence="8" id="KW-0547">Nucleotide-binding</keyword>
<dbReference type="EC" id="2.7.13.3" evidence="3"/>
<evidence type="ECO:0000256" key="7">
    <source>
        <dbReference type="ARBA" id="ARBA00022692"/>
    </source>
</evidence>
<evidence type="ECO:0000256" key="2">
    <source>
        <dbReference type="ARBA" id="ARBA00004651"/>
    </source>
</evidence>